<gene>
    <name evidence="1" type="primary">NCL1_49061</name>
    <name evidence="1" type="ORF">NPIL_318761</name>
</gene>
<dbReference type="Proteomes" id="UP000887013">
    <property type="component" value="Unassembled WGS sequence"/>
</dbReference>
<dbReference type="EMBL" id="BMAW01037027">
    <property type="protein sequence ID" value="GFU46755.1"/>
    <property type="molecule type" value="Genomic_DNA"/>
</dbReference>
<evidence type="ECO:0000313" key="2">
    <source>
        <dbReference type="Proteomes" id="UP000887013"/>
    </source>
</evidence>
<keyword evidence="2" id="KW-1185">Reference proteome</keyword>
<evidence type="ECO:0000313" key="1">
    <source>
        <dbReference type="EMBL" id="GFU46755.1"/>
    </source>
</evidence>
<dbReference type="AlphaFoldDB" id="A0A8X6QWA8"/>
<proteinExistence type="predicted"/>
<protein>
    <submittedName>
        <fullName evidence="1">Uncharacterized protein</fullName>
    </submittedName>
</protein>
<dbReference type="OrthoDB" id="6452498at2759"/>
<organism evidence="1 2">
    <name type="scientific">Nephila pilipes</name>
    <name type="common">Giant wood spider</name>
    <name type="synonym">Nephila maculata</name>
    <dbReference type="NCBI Taxonomy" id="299642"/>
    <lineage>
        <taxon>Eukaryota</taxon>
        <taxon>Metazoa</taxon>
        <taxon>Ecdysozoa</taxon>
        <taxon>Arthropoda</taxon>
        <taxon>Chelicerata</taxon>
        <taxon>Arachnida</taxon>
        <taxon>Araneae</taxon>
        <taxon>Araneomorphae</taxon>
        <taxon>Entelegynae</taxon>
        <taxon>Araneoidea</taxon>
        <taxon>Nephilidae</taxon>
        <taxon>Nephila</taxon>
    </lineage>
</organism>
<name>A0A8X6QWA8_NEPPI</name>
<sequence>MVLDHFPVLSLQRLCLTKIALGISNDPEMTALEKENDLLKYFPLNKGIENILAIHKNDHQFSSREDEYPSLYITTPFNHRHFRQSNKPPIYYRNLDTTDYFEFPWCFRLQPKKNLYYAEWNNLILEKISSLSIPKPFHNELLTLVRCIRLEIKKWMLKHCRILRCSDELISFHWKSSGKINYEETAKSLIKNEKLDIRTRYALASFYYLKDDAIYLWSKERMSWGVKYLISHDHPCLKIWNNCVKRRSAIEWDNLADNRTGFEIGMLGDSSESWHSHYHLGIRTVFTKLATGKKIEWLNYSVKYETIDGEDFLFCLSHLKAHHDKESIFRDYPCQILAYFLDWPLQSEFLEVAENMWSFLSGSIFFFLLHFIIYERILKEWDDYDYFYLLREFWRQSPIHLKECIKLKNIYQVVMLAIDCGDTSSFYEEEIAKLCENIDYAFRIP</sequence>
<comment type="caution">
    <text evidence="1">The sequence shown here is derived from an EMBL/GenBank/DDBJ whole genome shotgun (WGS) entry which is preliminary data.</text>
</comment>
<accession>A0A8X6QWA8</accession>
<reference evidence="1" key="1">
    <citation type="submission" date="2020-08" db="EMBL/GenBank/DDBJ databases">
        <title>Multicomponent nature underlies the extraordinary mechanical properties of spider dragline silk.</title>
        <authorList>
            <person name="Kono N."/>
            <person name="Nakamura H."/>
            <person name="Mori M."/>
            <person name="Yoshida Y."/>
            <person name="Ohtoshi R."/>
            <person name="Malay A.D."/>
            <person name="Moran D.A.P."/>
            <person name="Tomita M."/>
            <person name="Numata K."/>
            <person name="Arakawa K."/>
        </authorList>
    </citation>
    <scope>NUCLEOTIDE SEQUENCE</scope>
</reference>